<dbReference type="Proteomes" id="UP000324800">
    <property type="component" value="Unassembled WGS sequence"/>
</dbReference>
<reference evidence="2 3" key="1">
    <citation type="submission" date="2019-03" db="EMBL/GenBank/DDBJ databases">
        <title>Single cell metagenomics reveals metabolic interactions within the superorganism composed of flagellate Streblomastix strix and complex community of Bacteroidetes bacteria on its surface.</title>
        <authorList>
            <person name="Treitli S.C."/>
            <person name="Kolisko M."/>
            <person name="Husnik F."/>
            <person name="Keeling P."/>
            <person name="Hampl V."/>
        </authorList>
    </citation>
    <scope>NUCLEOTIDE SEQUENCE [LARGE SCALE GENOMIC DNA]</scope>
    <source>
        <strain evidence="2">ST1C</strain>
    </source>
</reference>
<sequence>MILDLEILVLLLVDFHGSGCAFNPNFHPSDYRCFIKKDRYYALDYGLACMISIPLTSDEKNRTINLLLEYFNNYAYIDTSLNPQGSPIGYGKHPINVILILMR</sequence>
<proteinExistence type="predicted"/>
<accession>A0A5J4TDZ2</accession>
<evidence type="ECO:0000256" key="1">
    <source>
        <dbReference type="SAM" id="SignalP"/>
    </source>
</evidence>
<evidence type="ECO:0000313" key="3">
    <source>
        <dbReference type="Proteomes" id="UP000324800"/>
    </source>
</evidence>
<keyword evidence="1" id="KW-0732">Signal</keyword>
<gene>
    <name evidence="2" type="ORF">EZS28_048134</name>
</gene>
<feature type="signal peptide" evidence="1">
    <location>
        <begin position="1"/>
        <end position="21"/>
    </location>
</feature>
<name>A0A5J4TDZ2_9EUKA</name>
<feature type="chain" id="PRO_5023875315" description="Protein kinase domain-containing protein" evidence="1">
    <location>
        <begin position="22"/>
        <end position="103"/>
    </location>
</feature>
<evidence type="ECO:0008006" key="4">
    <source>
        <dbReference type="Google" id="ProtNLM"/>
    </source>
</evidence>
<comment type="caution">
    <text evidence="2">The sequence shown here is derived from an EMBL/GenBank/DDBJ whole genome shotgun (WGS) entry which is preliminary data.</text>
</comment>
<protein>
    <recommendedName>
        <fullName evidence="4">Protein kinase domain-containing protein</fullName>
    </recommendedName>
</protein>
<dbReference type="EMBL" id="SNRW01033149">
    <property type="protein sequence ID" value="KAA6356339.1"/>
    <property type="molecule type" value="Genomic_DNA"/>
</dbReference>
<evidence type="ECO:0000313" key="2">
    <source>
        <dbReference type="EMBL" id="KAA6356339.1"/>
    </source>
</evidence>
<organism evidence="2 3">
    <name type="scientific">Streblomastix strix</name>
    <dbReference type="NCBI Taxonomy" id="222440"/>
    <lineage>
        <taxon>Eukaryota</taxon>
        <taxon>Metamonada</taxon>
        <taxon>Preaxostyla</taxon>
        <taxon>Oxymonadida</taxon>
        <taxon>Streblomastigidae</taxon>
        <taxon>Streblomastix</taxon>
    </lineage>
</organism>
<dbReference type="AlphaFoldDB" id="A0A5J4TDZ2"/>